<dbReference type="InterPro" id="IPR000524">
    <property type="entry name" value="Tscrpt_reg_HTH_GntR"/>
</dbReference>
<dbReference type="AlphaFoldDB" id="A0A7W9C5S4"/>
<dbReference type="SUPFAM" id="SSF64288">
    <property type="entry name" value="Chorismate lyase-like"/>
    <property type="match status" value="1"/>
</dbReference>
<keyword evidence="3" id="KW-0804">Transcription</keyword>
<protein>
    <recommendedName>
        <fullName evidence="4">Histidine utilization repressor</fullName>
    </recommendedName>
</protein>
<dbReference type="InterPro" id="IPR050679">
    <property type="entry name" value="Bact_HTH_transcr_reg"/>
</dbReference>
<comment type="caution">
    <text evidence="6">The sequence shown here is derived from an EMBL/GenBank/DDBJ whole genome shotgun (WGS) entry which is preliminary data.</text>
</comment>
<dbReference type="GO" id="GO:0045892">
    <property type="term" value="P:negative regulation of DNA-templated transcription"/>
    <property type="evidence" value="ECO:0007669"/>
    <property type="project" value="UniProtKB-UniRule"/>
</dbReference>
<accession>A0A7W9C5S4</accession>
<evidence type="ECO:0000256" key="2">
    <source>
        <dbReference type="ARBA" id="ARBA00023125"/>
    </source>
</evidence>
<reference evidence="6 7" key="1">
    <citation type="submission" date="2020-08" db="EMBL/GenBank/DDBJ databases">
        <title>Genomic Encyclopedia of Type Strains, Phase IV (KMG-IV): sequencing the most valuable type-strain genomes for metagenomic binning, comparative biology and taxonomic classification.</title>
        <authorList>
            <person name="Goeker M."/>
        </authorList>
    </citation>
    <scope>NUCLEOTIDE SEQUENCE [LARGE SCALE GENOMIC DNA]</scope>
    <source>
        <strain evidence="6 7">DSM 4731</strain>
    </source>
</reference>
<dbReference type="NCBIfam" id="TIGR02018">
    <property type="entry name" value="his_ut_repres"/>
    <property type="match status" value="1"/>
</dbReference>
<proteinExistence type="predicted"/>
<dbReference type="GO" id="GO:0003700">
    <property type="term" value="F:DNA-binding transcription factor activity"/>
    <property type="evidence" value="ECO:0007669"/>
    <property type="project" value="UniProtKB-UniRule"/>
</dbReference>
<dbReference type="SMART" id="SM00345">
    <property type="entry name" value="HTH_GNTR"/>
    <property type="match status" value="1"/>
</dbReference>
<dbReference type="PANTHER" id="PTHR44846">
    <property type="entry name" value="MANNOSYL-D-GLYCERATE TRANSPORT/METABOLISM SYSTEM REPRESSOR MNGR-RELATED"/>
    <property type="match status" value="1"/>
</dbReference>
<dbReference type="GO" id="GO:0006547">
    <property type="term" value="P:L-histidine metabolic process"/>
    <property type="evidence" value="ECO:0007669"/>
    <property type="project" value="UniProtKB-UniRule"/>
</dbReference>
<dbReference type="InterPro" id="IPR036388">
    <property type="entry name" value="WH-like_DNA-bd_sf"/>
</dbReference>
<dbReference type="Proteomes" id="UP000527324">
    <property type="component" value="Unassembled WGS sequence"/>
</dbReference>
<gene>
    <name evidence="6" type="ORF">GGQ93_000995</name>
</gene>
<dbReference type="PRINTS" id="PR00035">
    <property type="entry name" value="HTHGNTR"/>
</dbReference>
<feature type="domain" description="HTH gntR-type" evidence="5">
    <location>
        <begin position="4"/>
        <end position="72"/>
    </location>
</feature>
<evidence type="ECO:0000259" key="5">
    <source>
        <dbReference type="PROSITE" id="PS50949"/>
    </source>
</evidence>
<dbReference type="Gene3D" id="1.10.10.10">
    <property type="entry name" value="Winged helix-like DNA-binding domain superfamily/Winged helix DNA-binding domain"/>
    <property type="match status" value="1"/>
</dbReference>
<keyword evidence="2" id="KW-0238">DNA-binding</keyword>
<keyword evidence="1" id="KW-0805">Transcription regulation</keyword>
<dbReference type="Pfam" id="PF00392">
    <property type="entry name" value="GntR"/>
    <property type="match status" value="1"/>
</dbReference>
<dbReference type="CDD" id="cd07377">
    <property type="entry name" value="WHTH_GntR"/>
    <property type="match status" value="1"/>
</dbReference>
<keyword evidence="7" id="KW-1185">Reference proteome</keyword>
<dbReference type="InterPro" id="IPR011663">
    <property type="entry name" value="UTRA"/>
</dbReference>
<dbReference type="SUPFAM" id="SSF46785">
    <property type="entry name" value="Winged helix' DNA-binding domain"/>
    <property type="match status" value="1"/>
</dbReference>
<dbReference type="InterPro" id="IPR036390">
    <property type="entry name" value="WH_DNA-bd_sf"/>
</dbReference>
<dbReference type="FunFam" id="1.10.10.10:FF:000079">
    <property type="entry name" value="GntR family transcriptional regulator"/>
    <property type="match status" value="1"/>
</dbReference>
<dbReference type="EMBL" id="JACHOQ010000002">
    <property type="protein sequence ID" value="MBB5739293.1"/>
    <property type="molecule type" value="Genomic_DNA"/>
</dbReference>
<dbReference type="PROSITE" id="PS50949">
    <property type="entry name" value="HTH_GNTR"/>
    <property type="match status" value="1"/>
</dbReference>
<dbReference type="RefSeq" id="WP_183215507.1">
    <property type="nucleotide sequence ID" value="NZ_CAJFZW010000002.1"/>
</dbReference>
<organism evidence="6 7">
    <name type="scientific">Brevundimonas aurantiaca</name>
    <dbReference type="NCBI Taxonomy" id="74316"/>
    <lineage>
        <taxon>Bacteria</taxon>
        <taxon>Pseudomonadati</taxon>
        <taxon>Pseudomonadota</taxon>
        <taxon>Alphaproteobacteria</taxon>
        <taxon>Caulobacterales</taxon>
        <taxon>Caulobacteraceae</taxon>
        <taxon>Brevundimonas</taxon>
    </lineage>
</organism>
<evidence type="ECO:0000256" key="1">
    <source>
        <dbReference type="ARBA" id="ARBA00023015"/>
    </source>
</evidence>
<evidence type="ECO:0000313" key="6">
    <source>
        <dbReference type="EMBL" id="MBB5739293.1"/>
    </source>
</evidence>
<evidence type="ECO:0000256" key="4">
    <source>
        <dbReference type="NCBIfam" id="TIGR02018"/>
    </source>
</evidence>
<evidence type="ECO:0000256" key="3">
    <source>
        <dbReference type="ARBA" id="ARBA00023163"/>
    </source>
</evidence>
<dbReference type="InterPro" id="IPR010248">
    <property type="entry name" value="His_ut_repres"/>
</dbReference>
<dbReference type="GO" id="GO:0003677">
    <property type="term" value="F:DNA binding"/>
    <property type="evidence" value="ECO:0007669"/>
    <property type="project" value="UniProtKB-UniRule"/>
</dbReference>
<name>A0A7W9C5S4_9CAUL</name>
<dbReference type="Gene3D" id="3.40.1410.10">
    <property type="entry name" value="Chorismate lyase-like"/>
    <property type="match status" value="1"/>
</dbReference>
<dbReference type="SMART" id="SM00866">
    <property type="entry name" value="UTRA"/>
    <property type="match status" value="1"/>
</dbReference>
<evidence type="ECO:0000313" key="7">
    <source>
        <dbReference type="Proteomes" id="UP000527324"/>
    </source>
</evidence>
<dbReference type="InterPro" id="IPR028978">
    <property type="entry name" value="Chorismate_lyase_/UTRA_dom_sf"/>
</dbReference>
<dbReference type="PANTHER" id="PTHR44846:SF16">
    <property type="entry name" value="TRANSCRIPTIONAL REGULATOR PHNF-RELATED"/>
    <property type="match status" value="1"/>
</dbReference>
<dbReference type="Pfam" id="PF07702">
    <property type="entry name" value="UTRA"/>
    <property type="match status" value="1"/>
</dbReference>
<sequence>MSAGPLHRRIYSDLEDRILSGALAPGRRLPFEHELMQDYGCSRATVSKALSELAARGLVTRRRRAGTFVAQPKAHAAFLAIPDLRAEVTERGQVYGYRLLTQIERGPADPAEAELAAGARLLDLTCLHSADSIPLALERRLIGLKAAPQAIAVDFKRVSPGSWLLESEPWTEAENRIGAMGADAKSARLLQIKRGAACLCVERRTWRDGLGVTQVRQIFPGDRYDLVALFSSARSGGRAGEPRR</sequence>